<dbReference type="CDD" id="cd08760">
    <property type="entry name" value="Cyt_b561_FRRS1_like"/>
    <property type="match status" value="1"/>
</dbReference>
<dbReference type="InterPro" id="IPR018506">
    <property type="entry name" value="Cyt_B5_heme-BS"/>
</dbReference>
<keyword evidence="7" id="KW-0249">Electron transport</keyword>
<dbReference type="SUPFAM" id="SSF52343">
    <property type="entry name" value="Ferredoxin reductase-like, C-terminal NADP-linked domain"/>
    <property type="match status" value="1"/>
</dbReference>
<dbReference type="InterPro" id="IPR039261">
    <property type="entry name" value="FNR_nucleotide-bd"/>
</dbReference>
<dbReference type="PANTHER" id="PTHR19370">
    <property type="entry name" value="NADH-CYTOCHROME B5 REDUCTASE"/>
    <property type="match status" value="1"/>
</dbReference>
<gene>
    <name evidence="14" type="ORF">BSTOLATCC_MIC25255</name>
</gene>
<feature type="transmembrane region" description="Helical" evidence="12">
    <location>
        <begin position="207"/>
        <end position="228"/>
    </location>
</feature>
<evidence type="ECO:0000256" key="3">
    <source>
        <dbReference type="ARBA" id="ARBA00022448"/>
    </source>
</evidence>
<dbReference type="AlphaFoldDB" id="A0AAU9J2E7"/>
<evidence type="ECO:0000256" key="11">
    <source>
        <dbReference type="PIRSR" id="PIRSR601834-1"/>
    </source>
</evidence>
<dbReference type="PROSITE" id="PS00191">
    <property type="entry name" value="CYTOCHROME_B5_1"/>
    <property type="match status" value="1"/>
</dbReference>
<feature type="domain" description="Cytochrome b561" evidence="13">
    <location>
        <begin position="135"/>
        <end position="264"/>
    </location>
</feature>
<sequence>MYVAIGGGDTVSPIFLIDLWSENHDEPSEDTDYWSGTEDVIDVTGYYDPSYLDPATGETTTFINATFSRLLNTGDIWDTIIEADKHIDINWGYKKGKKFGFDEHDSYSQGRIKFARSADNESFSKEDSKYFGLAIHLVLMTIFWTIMAPIAIMVARYGKHLKCWYWCHLISFAIVIIGTIISVSYAYQIHHTPTVQTTKKPRYHSRLGFIITCLILGQGFIGLICKFLQTKSSVFSIISQVRRAHKAIGYGLLILALMNNTYGFAIMSMEIVHDIMLAICLAIMFLFELRHQLSFWKPGFLCLKKLPEMSHQEAMEMIEKEGAKLMFCDELVMNIGPFITSHPGGGYMLRDTIGEDAGKYMVGCSSINGELMPYAHSRPAFDYTKKLAIAKVPYPEGYLEKLDESETNNLMHWAVSFQHALNETTRLISLSSPHFRLSQEQLQPSYIGKHFKVTAKIGGTAISRYYSAFFADLHSWAQELDNSGKLSNNYPACSEGNLQLIYRVYGLGKITQYLSNLSAENIVELKGPLGPGLLLNNYSGNYLGFAGGTGIIPFLDVVHYLWLSKDNPSSLKLTLFASFRTVEDAFCIDLLEETSRILGEDKFKFVVMVDKQAKDMNFPEIIKKYAGSNPDRAWVCGPSGYNNFIKSLLIEGGLGRKKIIVM</sequence>
<evidence type="ECO:0000256" key="8">
    <source>
        <dbReference type="ARBA" id="ARBA00022989"/>
    </source>
</evidence>
<keyword evidence="5 12" id="KW-0812">Transmembrane</keyword>
<keyword evidence="15" id="KW-1185">Reference proteome</keyword>
<dbReference type="GO" id="GO:0020037">
    <property type="term" value="F:heme binding"/>
    <property type="evidence" value="ECO:0007669"/>
    <property type="project" value="InterPro"/>
</dbReference>
<dbReference type="InterPro" id="IPR006593">
    <property type="entry name" value="Cyt_b561/ferric_Rdtase_TM"/>
</dbReference>
<dbReference type="SUPFAM" id="SSF55856">
    <property type="entry name" value="Cytochrome b5-like heme/steroid binding domain"/>
    <property type="match status" value="1"/>
</dbReference>
<dbReference type="Gene3D" id="3.40.50.80">
    <property type="entry name" value="Nucleotide-binding domain of ferredoxin-NADP reductase (FNR) module"/>
    <property type="match status" value="1"/>
</dbReference>
<evidence type="ECO:0000256" key="1">
    <source>
        <dbReference type="ARBA" id="ARBA00001974"/>
    </source>
</evidence>
<evidence type="ECO:0000256" key="12">
    <source>
        <dbReference type="SAM" id="Phobius"/>
    </source>
</evidence>
<protein>
    <recommendedName>
        <fullName evidence="13">Cytochrome b561 domain-containing protein</fullName>
    </recommendedName>
</protein>
<dbReference type="SMART" id="SM00665">
    <property type="entry name" value="B561"/>
    <property type="match status" value="1"/>
</dbReference>
<reference evidence="14" key="1">
    <citation type="submission" date="2021-09" db="EMBL/GenBank/DDBJ databases">
        <authorList>
            <consortium name="AG Swart"/>
            <person name="Singh M."/>
            <person name="Singh A."/>
            <person name="Seah K."/>
            <person name="Emmerich C."/>
        </authorList>
    </citation>
    <scope>NUCLEOTIDE SEQUENCE</scope>
    <source>
        <strain evidence="14">ATCC30299</strain>
    </source>
</reference>
<dbReference type="Proteomes" id="UP001162131">
    <property type="component" value="Unassembled WGS sequence"/>
</dbReference>
<comment type="caution">
    <text evidence="14">The sequence shown here is derived from an EMBL/GenBank/DDBJ whole genome shotgun (WGS) entry which is preliminary data.</text>
</comment>
<evidence type="ECO:0000259" key="13">
    <source>
        <dbReference type="SMART" id="SM00665"/>
    </source>
</evidence>
<dbReference type="PANTHER" id="PTHR19370:SF185">
    <property type="entry name" value="NADH-CYTOCHROME B5 REDUCTASE"/>
    <property type="match status" value="1"/>
</dbReference>
<dbReference type="Gene3D" id="1.20.120.1770">
    <property type="match status" value="1"/>
</dbReference>
<evidence type="ECO:0000256" key="5">
    <source>
        <dbReference type="ARBA" id="ARBA00022692"/>
    </source>
</evidence>
<evidence type="ECO:0000256" key="7">
    <source>
        <dbReference type="ARBA" id="ARBA00022982"/>
    </source>
</evidence>
<evidence type="ECO:0000313" key="14">
    <source>
        <dbReference type="EMBL" id="CAG9320014.1"/>
    </source>
</evidence>
<evidence type="ECO:0000256" key="10">
    <source>
        <dbReference type="ARBA" id="ARBA00023136"/>
    </source>
</evidence>
<feature type="binding site" evidence="11">
    <location>
        <position position="509"/>
    </location>
    <ligand>
        <name>FAD</name>
        <dbReference type="ChEBI" id="CHEBI:57692"/>
    </ligand>
</feature>
<keyword evidence="8 12" id="KW-1133">Transmembrane helix</keyword>
<evidence type="ECO:0000256" key="2">
    <source>
        <dbReference type="ARBA" id="ARBA00004370"/>
    </source>
</evidence>
<keyword evidence="3" id="KW-0813">Transport</keyword>
<keyword evidence="9" id="KW-0560">Oxidoreductase</keyword>
<feature type="transmembrane region" description="Helical" evidence="12">
    <location>
        <begin position="164"/>
        <end position="187"/>
    </location>
</feature>
<organism evidence="14 15">
    <name type="scientific">Blepharisma stoltei</name>
    <dbReference type="NCBI Taxonomy" id="1481888"/>
    <lineage>
        <taxon>Eukaryota</taxon>
        <taxon>Sar</taxon>
        <taxon>Alveolata</taxon>
        <taxon>Ciliophora</taxon>
        <taxon>Postciliodesmatophora</taxon>
        <taxon>Heterotrichea</taxon>
        <taxon>Heterotrichida</taxon>
        <taxon>Blepharismidae</taxon>
        <taxon>Blepharisma</taxon>
    </lineage>
</organism>
<name>A0AAU9J2E7_9CILI</name>
<comment type="cofactor">
    <cofactor evidence="1 11">
        <name>FAD</name>
        <dbReference type="ChEBI" id="CHEBI:57692"/>
    </cofactor>
</comment>
<dbReference type="InterPro" id="IPR017938">
    <property type="entry name" value="Riboflavin_synthase-like_b-brl"/>
</dbReference>
<accession>A0AAU9J2E7</accession>
<feature type="binding site" evidence="11">
    <location>
        <position position="510"/>
    </location>
    <ligand>
        <name>FAD</name>
        <dbReference type="ChEBI" id="CHEBI:57692"/>
    </ligand>
</feature>
<proteinExistence type="predicted"/>
<feature type="binding site" evidence="11">
    <location>
        <position position="501"/>
    </location>
    <ligand>
        <name>FAD</name>
        <dbReference type="ChEBI" id="CHEBI:57692"/>
    </ligand>
</feature>
<evidence type="ECO:0000256" key="4">
    <source>
        <dbReference type="ARBA" id="ARBA00022630"/>
    </source>
</evidence>
<evidence type="ECO:0000256" key="6">
    <source>
        <dbReference type="ARBA" id="ARBA00022827"/>
    </source>
</evidence>
<feature type="transmembrane region" description="Helical" evidence="12">
    <location>
        <begin position="130"/>
        <end position="152"/>
    </location>
</feature>
<dbReference type="Gene3D" id="2.40.30.10">
    <property type="entry name" value="Translation factors"/>
    <property type="match status" value="1"/>
</dbReference>
<comment type="subcellular location">
    <subcellularLocation>
        <location evidence="2">Membrane</location>
    </subcellularLocation>
</comment>
<dbReference type="InterPro" id="IPR001834">
    <property type="entry name" value="CBR-like"/>
</dbReference>
<keyword evidence="10 12" id="KW-0472">Membrane</keyword>
<dbReference type="GO" id="GO:0016020">
    <property type="term" value="C:membrane"/>
    <property type="evidence" value="ECO:0007669"/>
    <property type="project" value="UniProtKB-SubCell"/>
</dbReference>
<evidence type="ECO:0000313" key="15">
    <source>
        <dbReference type="Proteomes" id="UP001162131"/>
    </source>
</evidence>
<keyword evidence="4 11" id="KW-0285">Flavoprotein</keyword>
<dbReference type="GO" id="GO:0016491">
    <property type="term" value="F:oxidoreductase activity"/>
    <property type="evidence" value="ECO:0007669"/>
    <property type="project" value="UniProtKB-KW"/>
</dbReference>
<dbReference type="EMBL" id="CAJZBQ010000024">
    <property type="protein sequence ID" value="CAG9320014.1"/>
    <property type="molecule type" value="Genomic_DNA"/>
</dbReference>
<dbReference type="GO" id="GO:0071949">
    <property type="term" value="F:FAD binding"/>
    <property type="evidence" value="ECO:0007669"/>
    <property type="project" value="TreeGrafter"/>
</dbReference>
<dbReference type="InterPro" id="IPR036400">
    <property type="entry name" value="Cyt_B5-like_heme/steroid_sf"/>
</dbReference>
<dbReference type="SUPFAM" id="SSF63380">
    <property type="entry name" value="Riboflavin synthase domain-like"/>
    <property type="match status" value="1"/>
</dbReference>
<feature type="transmembrane region" description="Helical" evidence="12">
    <location>
        <begin position="248"/>
        <end position="265"/>
    </location>
</feature>
<keyword evidence="6 11" id="KW-0274">FAD</keyword>
<evidence type="ECO:0000256" key="9">
    <source>
        <dbReference type="ARBA" id="ARBA00023002"/>
    </source>
</evidence>